<keyword evidence="3" id="KW-0413">Isomerase</keyword>
<gene>
    <name evidence="3" type="ORF">QFZ56_004434</name>
</gene>
<accession>A0ABU0Q520</accession>
<feature type="compositionally biased region" description="Basic residues" evidence="1">
    <location>
        <begin position="341"/>
        <end position="351"/>
    </location>
</feature>
<organism evidence="3 4">
    <name type="scientific">Streptomyces achromogenes</name>
    <dbReference type="NCBI Taxonomy" id="67255"/>
    <lineage>
        <taxon>Bacteria</taxon>
        <taxon>Bacillati</taxon>
        <taxon>Actinomycetota</taxon>
        <taxon>Actinomycetes</taxon>
        <taxon>Kitasatosporales</taxon>
        <taxon>Streptomycetaceae</taxon>
        <taxon>Streptomyces</taxon>
    </lineage>
</organism>
<reference evidence="3 4" key="1">
    <citation type="submission" date="2023-07" db="EMBL/GenBank/DDBJ databases">
        <title>Comparative genomics of wheat-associated soil bacteria to identify genetic determinants of phenazine resistance.</title>
        <authorList>
            <person name="Mouncey N."/>
        </authorList>
    </citation>
    <scope>NUCLEOTIDE SEQUENCE [LARGE SCALE GENOMIC DNA]</scope>
    <source>
        <strain evidence="3 4">W4I19-2</strain>
    </source>
</reference>
<keyword evidence="4" id="KW-1185">Reference proteome</keyword>
<name>A0ABU0Q520_STRAH</name>
<feature type="compositionally biased region" description="Low complexity" evidence="1">
    <location>
        <begin position="271"/>
        <end position="282"/>
    </location>
</feature>
<evidence type="ECO:0000259" key="2">
    <source>
        <dbReference type="Pfam" id="PF01261"/>
    </source>
</evidence>
<proteinExistence type="predicted"/>
<feature type="compositionally biased region" description="Low complexity" evidence="1">
    <location>
        <begin position="311"/>
        <end position="340"/>
    </location>
</feature>
<dbReference type="EMBL" id="JAUSYA010000001">
    <property type="protein sequence ID" value="MDQ0685471.1"/>
    <property type="molecule type" value="Genomic_DNA"/>
</dbReference>
<dbReference type="InterPro" id="IPR036237">
    <property type="entry name" value="Xyl_isomerase-like_sf"/>
</dbReference>
<sequence>MAEPVVRIPDAKVALSTASVYPESTATAFEIAARLGYDGVEVMVWNDPVSQDIDALRRLSDHHRVPILAVHAPCLLITQRVWSTDPWTKLQRARAAAEKLGASTVVVHPPFRWQRQYARDFVTGIWRMADETDVRFAVENMYPWRYRDREMLAYAPDWDVTKDDYRHFTIDLSHASTARADAMQMVDRMADRLGHVHLADGNGSAKDEHLVPGRGSQPCAELLERLALTGFDGHVVIEVNTRRAMSGAEREADLAEALAFTRLHLASASSASSVSLSPASASLPPPSSSKPSKPSTASSQESPAAAPPPESSSTPTGSSAPEGSSGAAMPSSRSSSPKSRAGFRRPKARRR</sequence>
<dbReference type="PANTHER" id="PTHR12110">
    <property type="entry name" value="HYDROXYPYRUVATE ISOMERASE"/>
    <property type="match status" value="1"/>
</dbReference>
<dbReference type="Gene3D" id="3.20.20.150">
    <property type="entry name" value="Divalent-metal-dependent TIM barrel enzymes"/>
    <property type="match status" value="1"/>
</dbReference>
<dbReference type="InterPro" id="IPR050312">
    <property type="entry name" value="IolE/XylAMocC-like"/>
</dbReference>
<dbReference type="InterPro" id="IPR013022">
    <property type="entry name" value="Xyl_isomerase-like_TIM-brl"/>
</dbReference>
<feature type="compositionally biased region" description="Low complexity" evidence="1">
    <location>
        <begin position="289"/>
        <end position="304"/>
    </location>
</feature>
<dbReference type="GO" id="GO:0016853">
    <property type="term" value="F:isomerase activity"/>
    <property type="evidence" value="ECO:0007669"/>
    <property type="project" value="UniProtKB-KW"/>
</dbReference>
<comment type="caution">
    <text evidence="3">The sequence shown here is derived from an EMBL/GenBank/DDBJ whole genome shotgun (WGS) entry which is preliminary data.</text>
</comment>
<feature type="region of interest" description="Disordered" evidence="1">
    <location>
        <begin position="271"/>
        <end position="351"/>
    </location>
</feature>
<dbReference type="Proteomes" id="UP001243364">
    <property type="component" value="Unassembled WGS sequence"/>
</dbReference>
<dbReference type="PANTHER" id="PTHR12110:SF47">
    <property type="match status" value="1"/>
</dbReference>
<evidence type="ECO:0000313" key="4">
    <source>
        <dbReference type="Proteomes" id="UP001243364"/>
    </source>
</evidence>
<evidence type="ECO:0000256" key="1">
    <source>
        <dbReference type="SAM" id="MobiDB-lite"/>
    </source>
</evidence>
<evidence type="ECO:0000313" key="3">
    <source>
        <dbReference type="EMBL" id="MDQ0685471.1"/>
    </source>
</evidence>
<protein>
    <submittedName>
        <fullName evidence="3">Sugar phosphate isomerase/epimerase</fullName>
    </submittedName>
</protein>
<dbReference type="Pfam" id="PF01261">
    <property type="entry name" value="AP_endonuc_2"/>
    <property type="match status" value="1"/>
</dbReference>
<feature type="domain" description="Xylose isomerase-like TIM barrel" evidence="2">
    <location>
        <begin position="29"/>
        <end position="262"/>
    </location>
</feature>
<dbReference type="SUPFAM" id="SSF51658">
    <property type="entry name" value="Xylose isomerase-like"/>
    <property type="match status" value="1"/>
</dbReference>